<protein>
    <submittedName>
        <fullName evidence="2">Uncharacterized protein</fullName>
    </submittedName>
</protein>
<dbReference type="STRING" id="662479.C440_08182"/>
<evidence type="ECO:0000256" key="1">
    <source>
        <dbReference type="SAM" id="Phobius"/>
    </source>
</evidence>
<gene>
    <name evidence="2" type="ORF">C440_08182</name>
</gene>
<feature type="transmembrane region" description="Helical" evidence="1">
    <location>
        <begin position="72"/>
        <end position="90"/>
    </location>
</feature>
<comment type="caution">
    <text evidence="2">The sequence shown here is derived from an EMBL/GenBank/DDBJ whole genome shotgun (WGS) entry which is preliminary data.</text>
</comment>
<dbReference type="RefSeq" id="WP_008319864.1">
    <property type="nucleotide sequence ID" value="NZ_AOLN01000011.1"/>
</dbReference>
<dbReference type="Proteomes" id="UP000011550">
    <property type="component" value="Unassembled WGS sequence"/>
</dbReference>
<feature type="transmembrane region" description="Helical" evidence="1">
    <location>
        <begin position="32"/>
        <end position="51"/>
    </location>
</feature>
<evidence type="ECO:0000313" key="3">
    <source>
        <dbReference type="Proteomes" id="UP000011550"/>
    </source>
</evidence>
<keyword evidence="1" id="KW-0812">Transmembrane</keyword>
<accession>M0IHX4</accession>
<proteinExistence type="predicted"/>
<keyword evidence="1" id="KW-1133">Transmembrane helix</keyword>
<dbReference type="PATRIC" id="fig|662479.7.peg.1650"/>
<dbReference type="EMBL" id="AOLN01000011">
    <property type="protein sequence ID" value="ELZ95039.1"/>
    <property type="molecule type" value="Genomic_DNA"/>
</dbReference>
<organism evidence="2 3">
    <name type="scientific">Haloferax mucosum ATCC BAA-1512</name>
    <dbReference type="NCBI Taxonomy" id="662479"/>
    <lineage>
        <taxon>Archaea</taxon>
        <taxon>Methanobacteriati</taxon>
        <taxon>Methanobacteriota</taxon>
        <taxon>Stenosarchaea group</taxon>
        <taxon>Halobacteria</taxon>
        <taxon>Halobacteriales</taxon>
        <taxon>Haloferacaceae</taxon>
        <taxon>Haloferax</taxon>
    </lineage>
</organism>
<sequence>MNVRRFRVVLAALVAGLWAVFGIYHVAMAVVTGLSIQGFAFGTVGLGGFALSIRFRDRSRRLKDGTETTAELVGLTLVSLALVLLSFTLFG</sequence>
<reference evidence="2 3" key="1">
    <citation type="journal article" date="2014" name="PLoS Genet.">
        <title>Phylogenetically driven sequencing of extremely halophilic archaea reveals strategies for static and dynamic osmo-response.</title>
        <authorList>
            <person name="Becker E.A."/>
            <person name="Seitzer P.M."/>
            <person name="Tritt A."/>
            <person name="Larsen D."/>
            <person name="Krusor M."/>
            <person name="Yao A.I."/>
            <person name="Wu D."/>
            <person name="Madern D."/>
            <person name="Eisen J.A."/>
            <person name="Darling A.E."/>
            <person name="Facciotti M.T."/>
        </authorList>
    </citation>
    <scope>NUCLEOTIDE SEQUENCE [LARGE SCALE GENOMIC DNA]</scope>
    <source>
        <strain evidence="2 3">ATCC BAA-1512</strain>
    </source>
</reference>
<dbReference type="OrthoDB" id="292630at2157"/>
<dbReference type="AlphaFoldDB" id="M0IHX4"/>
<name>M0IHX4_9EURY</name>
<keyword evidence="1" id="KW-0472">Membrane</keyword>
<evidence type="ECO:0000313" key="2">
    <source>
        <dbReference type="EMBL" id="ELZ95039.1"/>
    </source>
</evidence>
<keyword evidence="3" id="KW-1185">Reference proteome</keyword>